<organism evidence="2">
    <name type="scientific">Ixodes ricinus</name>
    <name type="common">Common tick</name>
    <name type="synonym">Acarus ricinus</name>
    <dbReference type="NCBI Taxonomy" id="34613"/>
    <lineage>
        <taxon>Eukaryota</taxon>
        <taxon>Metazoa</taxon>
        <taxon>Ecdysozoa</taxon>
        <taxon>Arthropoda</taxon>
        <taxon>Chelicerata</taxon>
        <taxon>Arachnida</taxon>
        <taxon>Acari</taxon>
        <taxon>Parasitiformes</taxon>
        <taxon>Ixodida</taxon>
        <taxon>Ixodoidea</taxon>
        <taxon>Ixodidae</taxon>
        <taxon>Ixodinae</taxon>
        <taxon>Ixodes</taxon>
    </lineage>
</organism>
<reference evidence="2" key="1">
    <citation type="submission" date="2019-12" db="EMBL/GenBank/DDBJ databases">
        <title>An insight into the sialome of adult female Ixodes ricinus ticks feeding for 6 days.</title>
        <authorList>
            <person name="Perner J."/>
            <person name="Ribeiro J.M.C."/>
        </authorList>
    </citation>
    <scope>NUCLEOTIDE SEQUENCE</scope>
    <source>
        <strain evidence="2">Semi-engorged</strain>
        <tissue evidence="2">Salivary glands</tissue>
    </source>
</reference>
<protein>
    <submittedName>
        <fullName evidence="2">Uncharacterized protein</fullName>
    </submittedName>
</protein>
<name>A0A6B0U951_IXORI</name>
<sequence>MFPEKINNKCILTQNGQVTPPEDVCLHVRALCSGLARKHYILKQMATEQCDVSHGPNEFRKGTRSTRKPSGRAEGMNTFVEQEV</sequence>
<feature type="region of interest" description="Disordered" evidence="1">
    <location>
        <begin position="53"/>
        <end position="84"/>
    </location>
</feature>
<dbReference type="EMBL" id="GIFC01003032">
    <property type="protein sequence ID" value="MXU85115.1"/>
    <property type="molecule type" value="Transcribed_RNA"/>
</dbReference>
<proteinExistence type="predicted"/>
<evidence type="ECO:0000313" key="2">
    <source>
        <dbReference type="EMBL" id="MXU85115.1"/>
    </source>
</evidence>
<evidence type="ECO:0000256" key="1">
    <source>
        <dbReference type="SAM" id="MobiDB-lite"/>
    </source>
</evidence>
<accession>A0A6B0U951</accession>
<dbReference type="AlphaFoldDB" id="A0A6B0U951"/>